<dbReference type="InterPro" id="IPR000014">
    <property type="entry name" value="PAS"/>
</dbReference>
<evidence type="ECO:0000313" key="6">
    <source>
        <dbReference type="Proteomes" id="UP001349262"/>
    </source>
</evidence>
<dbReference type="PANTHER" id="PTHR24422:SF10">
    <property type="entry name" value="CHEMOTAXIS PROTEIN METHYLTRANSFERASE 2"/>
    <property type="match status" value="1"/>
</dbReference>
<dbReference type="SMART" id="SM00091">
    <property type="entry name" value="PAS"/>
    <property type="match status" value="3"/>
</dbReference>
<dbReference type="PROSITE" id="PS50113">
    <property type="entry name" value="PAC"/>
    <property type="match status" value="3"/>
</dbReference>
<dbReference type="Pfam" id="PF00015">
    <property type="entry name" value="MCPsignal"/>
    <property type="match status" value="1"/>
</dbReference>
<dbReference type="InterPro" id="IPR035965">
    <property type="entry name" value="PAS-like_dom_sf"/>
</dbReference>
<reference evidence="5 6" key="1">
    <citation type="journal article" date="2012" name="Genet. Mol. Biol.">
        <title>Analysis of 16S rRNA and mxaF genes revealing insights into Methylobacterium niche-specific plant association.</title>
        <authorList>
            <person name="Dourado M.N."/>
            <person name="Andreote F.D."/>
            <person name="Dini-Andreote F."/>
            <person name="Conti R."/>
            <person name="Araujo J.M."/>
            <person name="Araujo W.L."/>
        </authorList>
    </citation>
    <scope>NUCLEOTIDE SEQUENCE [LARGE SCALE GENOMIC DNA]</scope>
    <source>
        <strain evidence="5 6">SR1.6/4</strain>
    </source>
</reference>
<protein>
    <submittedName>
        <fullName evidence="5">Histidine kinase</fullName>
    </submittedName>
</protein>
<keyword evidence="5" id="KW-0418">Kinase</keyword>
<dbReference type="SUPFAM" id="SSF55785">
    <property type="entry name" value="PYP-like sensor domain (PAS domain)"/>
    <property type="match status" value="3"/>
</dbReference>
<dbReference type="Gene3D" id="1.10.287.950">
    <property type="entry name" value="Methyl-accepting chemotaxis protein"/>
    <property type="match status" value="1"/>
</dbReference>
<feature type="domain" description="PAC" evidence="4">
    <location>
        <begin position="326"/>
        <end position="378"/>
    </location>
</feature>
<dbReference type="PROSITE" id="PS50112">
    <property type="entry name" value="PAS"/>
    <property type="match status" value="2"/>
</dbReference>
<dbReference type="InterPro" id="IPR000700">
    <property type="entry name" value="PAS-assoc_C"/>
</dbReference>
<feature type="domain" description="PAS" evidence="3">
    <location>
        <begin position="145"/>
        <end position="201"/>
    </location>
</feature>
<dbReference type="EMBL" id="MLBY01000005">
    <property type="protein sequence ID" value="MEE7458472.1"/>
    <property type="molecule type" value="Genomic_DNA"/>
</dbReference>
<dbReference type="NCBIfam" id="TIGR00229">
    <property type="entry name" value="sensory_box"/>
    <property type="match status" value="3"/>
</dbReference>
<keyword evidence="6" id="KW-1185">Reference proteome</keyword>
<dbReference type="Pfam" id="PF08447">
    <property type="entry name" value="PAS_3"/>
    <property type="match status" value="3"/>
</dbReference>
<dbReference type="SMART" id="SM00086">
    <property type="entry name" value="PAC"/>
    <property type="match status" value="3"/>
</dbReference>
<dbReference type="InterPro" id="IPR001610">
    <property type="entry name" value="PAC"/>
</dbReference>
<organism evidence="5 6">
    <name type="scientific">Methylobacterium radiotolerans</name>
    <dbReference type="NCBI Taxonomy" id="31998"/>
    <lineage>
        <taxon>Bacteria</taxon>
        <taxon>Pseudomonadati</taxon>
        <taxon>Pseudomonadota</taxon>
        <taxon>Alphaproteobacteria</taxon>
        <taxon>Hyphomicrobiales</taxon>
        <taxon>Methylobacteriaceae</taxon>
        <taxon>Methylobacterium</taxon>
    </lineage>
</organism>
<keyword evidence="5" id="KW-0808">Transferase</keyword>
<dbReference type="InterPro" id="IPR013655">
    <property type="entry name" value="PAS_fold_3"/>
</dbReference>
<sequence>MFFAARRSDAAAMVDALHRSQAVITFALDGTVLDANDNFLALMGYALAEVRGRHHRLFVEPQEAQGTEYAAFWQRLRDGTFQAAEYRRIARDGREVWIRATYNPVLDRRGRVVKIVKFALDVTAERLAAAESAGQIAAIGRSQAVIQFDLDGTIRSANANFLDALGYAAHEVEGRHHSLFVRPDEAASSEYRAFWQALARGEYRSGEYLRIGKDGREIWIQATYNPILDLGGRPFKVVKYASDITEAKRVAADMAGKVEAARRSQAVIEFAMDGTVLDANDNFLNALGYTLDEVRGRHHRLFVTPATAESQAYAAFWATLRAGRFTSAVYQRVGKDGREVWIQASYNPVLDAAGRPFKVVKYAFDITQSMAVRSSALSMAEQTLGRVRAVAAAAGEMHRTSEAIAEQMDRSHRAVGDIQERMSAAGALSTQLDDAAAAMTGVVELITSIAEQINLLALNATIEAARAGAAGRGFAVVATEVKSLAEQARSATARITGEIGAMQAVSRDVGGALTSTAAVVDTVQGFITQTTAASAQQRAATGQVNADMQAMSVSVAGFASKLDAWNVGLEERRDKERLRTSLQGRIEVVPERGTGAGQSRSLPCTILNISEGGAKLAVAADSLPDTFTLHVEGEPPRRCRCIRRAEDGIGVRFVA</sequence>
<dbReference type="Proteomes" id="UP001349262">
    <property type="component" value="Unassembled WGS sequence"/>
</dbReference>
<name>A0ABU7TD19_9HYPH</name>
<gene>
    <name evidence="5" type="ORF">MRSR164_17335</name>
</gene>
<accession>A0ABU7TD19</accession>
<comment type="caution">
    <text evidence="5">The sequence shown here is derived from an EMBL/GenBank/DDBJ whole genome shotgun (WGS) entry which is preliminary data.</text>
</comment>
<dbReference type="InterPro" id="IPR050903">
    <property type="entry name" value="Bact_Chemotaxis_MeTrfase"/>
</dbReference>
<feature type="domain" description="PAS" evidence="3">
    <location>
        <begin position="6"/>
        <end position="63"/>
    </location>
</feature>
<dbReference type="CDD" id="cd00130">
    <property type="entry name" value="PAS"/>
    <property type="match status" value="3"/>
</dbReference>
<dbReference type="PANTHER" id="PTHR24422">
    <property type="entry name" value="CHEMOTAXIS PROTEIN METHYLTRANSFERASE"/>
    <property type="match status" value="1"/>
</dbReference>
<evidence type="ECO:0000256" key="1">
    <source>
        <dbReference type="PROSITE-ProRule" id="PRU00284"/>
    </source>
</evidence>
<dbReference type="Gene3D" id="3.30.450.20">
    <property type="entry name" value="PAS domain"/>
    <property type="match status" value="3"/>
</dbReference>
<dbReference type="SUPFAM" id="SSF141371">
    <property type="entry name" value="PilZ domain-like"/>
    <property type="match status" value="1"/>
</dbReference>
<evidence type="ECO:0000259" key="4">
    <source>
        <dbReference type="PROSITE" id="PS50113"/>
    </source>
</evidence>
<evidence type="ECO:0000259" key="2">
    <source>
        <dbReference type="PROSITE" id="PS50111"/>
    </source>
</evidence>
<evidence type="ECO:0000259" key="3">
    <source>
        <dbReference type="PROSITE" id="PS50112"/>
    </source>
</evidence>
<feature type="domain" description="PAC" evidence="4">
    <location>
        <begin position="82"/>
        <end position="134"/>
    </location>
</feature>
<dbReference type="PROSITE" id="PS50111">
    <property type="entry name" value="CHEMOTAXIS_TRANSDUC_2"/>
    <property type="match status" value="1"/>
</dbReference>
<evidence type="ECO:0000313" key="5">
    <source>
        <dbReference type="EMBL" id="MEE7458472.1"/>
    </source>
</evidence>
<dbReference type="SUPFAM" id="SSF58104">
    <property type="entry name" value="Methyl-accepting chemotaxis protein (MCP) signaling domain"/>
    <property type="match status" value="1"/>
</dbReference>
<dbReference type="InterPro" id="IPR004089">
    <property type="entry name" value="MCPsignal_dom"/>
</dbReference>
<dbReference type="SMART" id="SM00283">
    <property type="entry name" value="MA"/>
    <property type="match status" value="1"/>
</dbReference>
<keyword evidence="1" id="KW-0807">Transducer</keyword>
<feature type="domain" description="Methyl-accepting transducer" evidence="2">
    <location>
        <begin position="381"/>
        <end position="555"/>
    </location>
</feature>
<proteinExistence type="predicted"/>
<feature type="domain" description="PAC" evidence="4">
    <location>
        <begin position="204"/>
        <end position="256"/>
    </location>
</feature>
<dbReference type="GO" id="GO:0016301">
    <property type="term" value="F:kinase activity"/>
    <property type="evidence" value="ECO:0007669"/>
    <property type="project" value="UniProtKB-KW"/>
</dbReference>